<keyword evidence="3" id="KW-1185">Reference proteome</keyword>
<keyword evidence="1" id="KW-0472">Membrane</keyword>
<organism evidence="2 3">
    <name type="scientific">Oxalobacter vibrioformis</name>
    <dbReference type="NCBI Taxonomy" id="933080"/>
    <lineage>
        <taxon>Bacteria</taxon>
        <taxon>Pseudomonadati</taxon>
        <taxon>Pseudomonadota</taxon>
        <taxon>Betaproteobacteria</taxon>
        <taxon>Burkholderiales</taxon>
        <taxon>Oxalobacteraceae</taxon>
        <taxon>Oxalobacter</taxon>
    </lineage>
</organism>
<evidence type="ECO:0000256" key="1">
    <source>
        <dbReference type="SAM" id="Phobius"/>
    </source>
</evidence>
<proteinExistence type="predicted"/>
<dbReference type="Proteomes" id="UP001156215">
    <property type="component" value="Chromosome"/>
</dbReference>
<keyword evidence="1" id="KW-1133">Transmembrane helix</keyword>
<dbReference type="EMBL" id="CP098242">
    <property type="protein sequence ID" value="WAW10366.1"/>
    <property type="molecule type" value="Genomic_DNA"/>
</dbReference>
<reference evidence="2" key="1">
    <citation type="journal article" date="2022" name="Front. Microbiol.">
        <title>New perspectives on an old grouping: The genomic and phenotypic variability of Oxalobacter formigenes and the implications for calcium oxalate stone prevention.</title>
        <authorList>
            <person name="Chmiel J.A."/>
            <person name="Carr C."/>
            <person name="Stuivenberg G.A."/>
            <person name="Venema R."/>
            <person name="Chanyi R.M."/>
            <person name="Al K.F."/>
            <person name="Giguere D."/>
            <person name="Say H."/>
            <person name="Akouris P.P."/>
            <person name="Dominguez Romero S.A."/>
            <person name="Kwong A."/>
            <person name="Tai V."/>
            <person name="Koval S.F."/>
            <person name="Razvi H."/>
            <person name="Bjazevic J."/>
            <person name="Burton J.P."/>
        </authorList>
    </citation>
    <scope>NUCLEOTIDE SEQUENCE</scope>
    <source>
        <strain evidence="2">WoOx3</strain>
    </source>
</reference>
<evidence type="ECO:0000313" key="3">
    <source>
        <dbReference type="Proteomes" id="UP001156215"/>
    </source>
</evidence>
<accession>A0A9E9P4Q5</accession>
<dbReference type="AlphaFoldDB" id="A0A9E9P4Q5"/>
<keyword evidence="1" id="KW-0812">Transmembrane</keyword>
<dbReference type="RefSeq" id="WP_269309378.1">
    <property type="nucleotide sequence ID" value="NZ_CP098242.1"/>
</dbReference>
<name>A0A9E9P4Q5_9BURK</name>
<evidence type="ECO:0000313" key="2">
    <source>
        <dbReference type="EMBL" id="WAW10366.1"/>
    </source>
</evidence>
<gene>
    <name evidence="2" type="ORF">NB640_01485</name>
</gene>
<protein>
    <submittedName>
        <fullName evidence="2">Uncharacterized protein</fullName>
    </submittedName>
</protein>
<feature type="transmembrane region" description="Helical" evidence="1">
    <location>
        <begin position="12"/>
        <end position="33"/>
    </location>
</feature>
<sequence>MKKGVLTNKLQSVFMACFGVGIILSLSGGWTAANNLDRKNYERKSEKLINAHLAWIKVLQEKGDLMMSVFLKK</sequence>
<dbReference type="KEGG" id="ovb:NB640_01485"/>